<feature type="transmembrane region" description="Helical" evidence="6">
    <location>
        <begin position="372"/>
        <end position="391"/>
    </location>
</feature>
<dbReference type="Proteomes" id="UP001385892">
    <property type="component" value="Unassembled WGS sequence"/>
</dbReference>
<feature type="transmembrane region" description="Helical" evidence="6">
    <location>
        <begin position="94"/>
        <end position="114"/>
    </location>
</feature>
<feature type="transmembrane region" description="Helical" evidence="6">
    <location>
        <begin position="120"/>
        <end position="141"/>
    </location>
</feature>
<evidence type="ECO:0000313" key="9">
    <source>
        <dbReference type="Proteomes" id="UP001385892"/>
    </source>
</evidence>
<feature type="transmembrane region" description="Helical" evidence="6">
    <location>
        <begin position="25"/>
        <end position="42"/>
    </location>
</feature>
<dbReference type="InterPro" id="IPR011701">
    <property type="entry name" value="MFS"/>
</dbReference>
<feature type="transmembrane region" description="Helical" evidence="6">
    <location>
        <begin position="287"/>
        <end position="307"/>
    </location>
</feature>
<feature type="transmembrane region" description="Helical" evidence="6">
    <location>
        <begin position="411"/>
        <end position="430"/>
    </location>
</feature>
<sequence length="455" mass="48779">MNTLSNPSAQPAEKSALEKATMRQVAWRTLPFLMLCYFIAYVDRVNAGFAALQMNHDLGLSQAMFGLGGSLFFIAYILFEIPSNLALQKLGARLWIARIMVTWGIVGALAAFAVGPYSYYLGRFLLGAAEAGFFPGVILYLTYWFPKEYRGRIVATFMVAIPISSLLGSPISAALLGTDGWLGLRGWQWLFIIEAIPAVVLGVMVFFILPNRPDNAKWLKPEQRDWLNARLASEAQEAKPVAHMSVMQILKNKYVLALAVIYAGSSATSNALSLWQPQILKSLGLTTMETGLMNGIPFAIASVVMVLWGRRADKSGERIWSTALPLALTCTCLVATQLTAGSLAATMVLLTFILVGTYSIKGPFWALSTEWLSASSAAAGIAAINTLAHIGTSGATWMLGAIKDATGSYSLSLLPLALLTGLGAVIVVWMGRSQARDAAAALTMPLPAAASSRAA</sequence>
<feature type="transmembrane region" description="Helical" evidence="6">
    <location>
        <begin position="187"/>
        <end position="209"/>
    </location>
</feature>
<comment type="caution">
    <text evidence="8">The sequence shown here is derived from an EMBL/GenBank/DDBJ whole genome shotgun (WGS) entry which is preliminary data.</text>
</comment>
<comment type="subcellular location">
    <subcellularLocation>
        <location evidence="1">Membrane</location>
        <topology evidence="1">Multi-pass membrane protein</topology>
    </subcellularLocation>
</comment>
<feature type="transmembrane region" description="Helical" evidence="6">
    <location>
        <begin position="342"/>
        <end position="360"/>
    </location>
</feature>
<keyword evidence="4 6" id="KW-1133">Transmembrane helix</keyword>
<evidence type="ECO:0000256" key="4">
    <source>
        <dbReference type="ARBA" id="ARBA00022989"/>
    </source>
</evidence>
<accession>A0ABU8WHA3</accession>
<gene>
    <name evidence="8" type="ORF">WKW82_06650</name>
</gene>
<protein>
    <submittedName>
        <fullName evidence="8">MFS transporter</fullName>
    </submittedName>
</protein>
<evidence type="ECO:0000256" key="2">
    <source>
        <dbReference type="ARBA" id="ARBA00022448"/>
    </source>
</evidence>
<dbReference type="Gene3D" id="1.20.1250.20">
    <property type="entry name" value="MFS general substrate transporter like domains"/>
    <property type="match status" value="2"/>
</dbReference>
<keyword evidence="3 6" id="KW-0812">Transmembrane</keyword>
<dbReference type="CDD" id="cd17319">
    <property type="entry name" value="MFS_ExuT_GudP_like"/>
    <property type="match status" value="1"/>
</dbReference>
<evidence type="ECO:0000256" key="1">
    <source>
        <dbReference type="ARBA" id="ARBA00004141"/>
    </source>
</evidence>
<evidence type="ECO:0000256" key="3">
    <source>
        <dbReference type="ARBA" id="ARBA00022692"/>
    </source>
</evidence>
<dbReference type="SUPFAM" id="SSF103473">
    <property type="entry name" value="MFS general substrate transporter"/>
    <property type="match status" value="1"/>
</dbReference>
<dbReference type="RefSeq" id="WP_340341486.1">
    <property type="nucleotide sequence ID" value="NZ_JBBKZT010000003.1"/>
</dbReference>
<feature type="transmembrane region" description="Helical" evidence="6">
    <location>
        <begin position="153"/>
        <end position="175"/>
    </location>
</feature>
<keyword evidence="2" id="KW-0813">Transport</keyword>
<feature type="domain" description="Major facilitator superfamily (MFS) profile" evidence="7">
    <location>
        <begin position="29"/>
        <end position="435"/>
    </location>
</feature>
<dbReference type="InterPro" id="IPR036259">
    <property type="entry name" value="MFS_trans_sf"/>
</dbReference>
<dbReference type="PANTHER" id="PTHR43791">
    <property type="entry name" value="PERMEASE-RELATED"/>
    <property type="match status" value="1"/>
</dbReference>
<dbReference type="InterPro" id="IPR020846">
    <property type="entry name" value="MFS_dom"/>
</dbReference>
<feature type="transmembrane region" description="Helical" evidence="6">
    <location>
        <begin position="62"/>
        <end position="82"/>
    </location>
</feature>
<evidence type="ECO:0000259" key="7">
    <source>
        <dbReference type="PROSITE" id="PS50850"/>
    </source>
</evidence>
<evidence type="ECO:0000313" key="8">
    <source>
        <dbReference type="EMBL" id="MEJ8846319.1"/>
    </source>
</evidence>
<evidence type="ECO:0000256" key="6">
    <source>
        <dbReference type="SAM" id="Phobius"/>
    </source>
</evidence>
<dbReference type="EMBL" id="JBBKZT010000003">
    <property type="protein sequence ID" value="MEJ8846319.1"/>
    <property type="molecule type" value="Genomic_DNA"/>
</dbReference>
<feature type="transmembrane region" description="Helical" evidence="6">
    <location>
        <begin position="254"/>
        <end position="275"/>
    </location>
</feature>
<reference evidence="8 9" key="1">
    <citation type="submission" date="2024-03" db="EMBL/GenBank/DDBJ databases">
        <title>Novel species of the genus Variovorax.</title>
        <authorList>
            <person name="Liu Q."/>
            <person name="Xin Y.-H."/>
        </authorList>
    </citation>
    <scope>NUCLEOTIDE SEQUENCE [LARGE SCALE GENOMIC DNA]</scope>
    <source>
        <strain evidence="8 9">KACC 18900</strain>
    </source>
</reference>
<evidence type="ECO:0000256" key="5">
    <source>
        <dbReference type="ARBA" id="ARBA00023136"/>
    </source>
</evidence>
<keyword evidence="9" id="KW-1185">Reference proteome</keyword>
<organism evidence="8 9">
    <name type="scientific">Variovorax rhizosphaerae</name>
    <dbReference type="NCBI Taxonomy" id="1836200"/>
    <lineage>
        <taxon>Bacteria</taxon>
        <taxon>Pseudomonadati</taxon>
        <taxon>Pseudomonadota</taxon>
        <taxon>Betaproteobacteria</taxon>
        <taxon>Burkholderiales</taxon>
        <taxon>Comamonadaceae</taxon>
        <taxon>Variovorax</taxon>
    </lineage>
</organism>
<dbReference type="PROSITE" id="PS50850">
    <property type="entry name" value="MFS"/>
    <property type="match status" value="1"/>
</dbReference>
<dbReference type="Pfam" id="PF07690">
    <property type="entry name" value="MFS_1"/>
    <property type="match status" value="1"/>
</dbReference>
<dbReference type="PANTHER" id="PTHR43791:SF36">
    <property type="entry name" value="TRANSPORTER, PUTATIVE (AFU_ORTHOLOGUE AFUA_6G08340)-RELATED"/>
    <property type="match status" value="1"/>
</dbReference>
<proteinExistence type="predicted"/>
<keyword evidence="5 6" id="KW-0472">Membrane</keyword>
<name>A0ABU8WHA3_9BURK</name>